<protein>
    <submittedName>
        <fullName evidence="2">Circumsporozoite-like 3</fullName>
    </submittedName>
</protein>
<feature type="region of interest" description="Disordered" evidence="1">
    <location>
        <begin position="624"/>
        <end position="648"/>
    </location>
</feature>
<proteinExistence type="predicted"/>
<reference evidence="2" key="1">
    <citation type="journal article" date="2021" name="Sci. Adv.">
        <title>The American lobster genome reveals insights on longevity, neural, and immune adaptations.</title>
        <authorList>
            <person name="Polinski J.M."/>
            <person name="Zimin A.V."/>
            <person name="Clark K.F."/>
            <person name="Kohn A.B."/>
            <person name="Sadowski N."/>
            <person name="Timp W."/>
            <person name="Ptitsyn A."/>
            <person name="Khanna P."/>
            <person name="Romanova D.Y."/>
            <person name="Williams P."/>
            <person name="Greenwood S.J."/>
            <person name="Moroz L.L."/>
            <person name="Walt D.R."/>
            <person name="Bodnar A.G."/>
        </authorList>
    </citation>
    <scope>NUCLEOTIDE SEQUENCE</scope>
    <source>
        <strain evidence="2">GMGI-L3</strain>
    </source>
</reference>
<comment type="caution">
    <text evidence="2">The sequence shown here is derived from an EMBL/GenBank/DDBJ whole genome shotgun (WGS) entry which is preliminary data.</text>
</comment>
<accession>A0A8J5TJU5</accession>
<sequence length="648" mass="71597">MMRFMSASEEDSQVDGKVSWEAYQAQFELLAEQNGWDDKQCAVQLATSLKGAAMEVLSQLIEERSNYVSLVKEDCYKRKREREQCNTEKSMEKIRCWTCGEDGHFKKNETLKRSLTSEESREDEDKEESRIIPAKDLKDVFFCWSKLSKLAEDYHPDVGSVEKAISVFNDNVMNYFWKNVTRHIPPRTEGVRASKTPELHTERSTVYVRHPTSNFSQLADGVSVEQDPELHRFVLYLTLPSNTMDRAVLGHHPKCYNEAPSCICSSRSPFQLPPASPIGNISLSVEQVRSIYCAPQKRTMEASLLNKDQHQNFDPRNLYGSQPVHRVSQPQPVQSLSSRQPAQNMPLGQTVQNVPHKQPMQGVPHEQNLPFMQTVQGVVVGQPGNVANRQPAQGVVFGQPVHNMTNRQPVQGVVIGQPVHNMTNRQPAQGFVVGQPVHDMANRQPAQGFVVGQPVHNMANRQPAQGVVAGQPVHNMANRQPAQGVVAGQPVHNMANRQPAQGVVAGQPVHNMTNRQPAQGVVAGQPVHNMTNRQPAQGVVVGQPVHNKANRQPVHGVVAGQPAHNMANRQPIQGVVVGQPVYSMANRQPIQGVVVGQPVYSMANRQPIQGVVAGQPVYSMANRQPTQGVAGQPTPNIANRQPIQGVVD</sequence>
<dbReference type="EMBL" id="JAHLQT010003582">
    <property type="protein sequence ID" value="KAG7176356.1"/>
    <property type="molecule type" value="Genomic_DNA"/>
</dbReference>
<evidence type="ECO:0000313" key="2">
    <source>
        <dbReference type="EMBL" id="KAG7176356.1"/>
    </source>
</evidence>
<feature type="compositionally biased region" description="Polar residues" evidence="1">
    <location>
        <begin position="624"/>
        <end position="642"/>
    </location>
</feature>
<name>A0A8J5TJU5_HOMAM</name>
<gene>
    <name evidence="2" type="primary">CS-L3</name>
    <name evidence="2" type="ORF">Hamer_G009153</name>
</gene>
<evidence type="ECO:0000256" key="1">
    <source>
        <dbReference type="SAM" id="MobiDB-lite"/>
    </source>
</evidence>
<organism evidence="2 3">
    <name type="scientific">Homarus americanus</name>
    <name type="common">American lobster</name>
    <dbReference type="NCBI Taxonomy" id="6706"/>
    <lineage>
        <taxon>Eukaryota</taxon>
        <taxon>Metazoa</taxon>
        <taxon>Ecdysozoa</taxon>
        <taxon>Arthropoda</taxon>
        <taxon>Crustacea</taxon>
        <taxon>Multicrustacea</taxon>
        <taxon>Malacostraca</taxon>
        <taxon>Eumalacostraca</taxon>
        <taxon>Eucarida</taxon>
        <taxon>Decapoda</taxon>
        <taxon>Pleocyemata</taxon>
        <taxon>Astacidea</taxon>
        <taxon>Nephropoidea</taxon>
        <taxon>Nephropidae</taxon>
        <taxon>Homarus</taxon>
    </lineage>
</organism>
<evidence type="ECO:0000313" key="3">
    <source>
        <dbReference type="Proteomes" id="UP000747542"/>
    </source>
</evidence>
<keyword evidence="3" id="KW-1185">Reference proteome</keyword>
<dbReference type="Proteomes" id="UP000747542">
    <property type="component" value="Unassembled WGS sequence"/>
</dbReference>
<dbReference type="AlphaFoldDB" id="A0A8J5TJU5"/>